<organism evidence="2">
    <name type="scientific">termite gut metagenome</name>
    <dbReference type="NCBI Taxonomy" id="433724"/>
    <lineage>
        <taxon>unclassified sequences</taxon>
        <taxon>metagenomes</taxon>
        <taxon>organismal metagenomes</taxon>
    </lineage>
</organism>
<keyword evidence="1" id="KW-0472">Membrane</keyword>
<proteinExistence type="predicted"/>
<dbReference type="AlphaFoldDB" id="A0A5J4QHK1"/>
<protein>
    <recommendedName>
        <fullName evidence="3">DUF3352 domain-containing protein</fullName>
    </recommendedName>
</protein>
<reference evidence="2" key="1">
    <citation type="submission" date="2019-03" db="EMBL/GenBank/DDBJ databases">
        <title>Single cell metagenomics reveals metabolic interactions within the superorganism composed of flagellate Streblomastix strix and complex community of Bacteroidetes bacteria on its surface.</title>
        <authorList>
            <person name="Treitli S.C."/>
            <person name="Kolisko M."/>
            <person name="Husnik F."/>
            <person name="Keeling P."/>
            <person name="Hampl V."/>
        </authorList>
    </citation>
    <scope>NUCLEOTIDE SEQUENCE</scope>
    <source>
        <strain evidence="2">STM</strain>
    </source>
</reference>
<evidence type="ECO:0000313" key="2">
    <source>
        <dbReference type="EMBL" id="KAA6320500.1"/>
    </source>
</evidence>
<feature type="transmembrane region" description="Helical" evidence="1">
    <location>
        <begin position="47"/>
        <end position="66"/>
    </location>
</feature>
<gene>
    <name evidence="2" type="ORF">EZS27_029735</name>
</gene>
<evidence type="ECO:0000256" key="1">
    <source>
        <dbReference type="SAM" id="Phobius"/>
    </source>
</evidence>
<sequence length="526" mass="60817">MVRLFYFWCGCPVKIYRYIFRKDKNHYICIATLSLEIMKRFSVITKYIFVAIVVLLCVWFGTFSYIKLRTIERNGGFDLYMLVPPSAVTILDTNNASALIKETDALNSSKDNHTLRIPQLLANLKQYYTFLIKKTPNGLSKPLNKVLVSFHELDNPDNQIFYCRLGSNDSQIMERFIVLHGGNSFPFKSFDYKGEEMRIYPMSDGRFLTAYFTQDFFVVSYQKCLVEEVIDAYLSKKSILTDMAFAQVFADKKTSTPTTMYIRTKPIDTNSHTENWIEFDVQTNSDAIYLSGVTYTGGNSTFTDVFGEQTSITGFPGDAVPASSFFFGRYAASDWHSILNLATRYDNDAASVAINNKIIYFLEDNALPYITTCLFWAADSTQKTLCSVMNIPMKYTAQVERRWKELSETFSTDMLQIHTCFYKGSLLIAPDTTSLSSYMYYLDKNETLEGKTLYEESISKLSASYNVMTVVDMQEFFDQPNGYTRFFPAFFYRNRDFFSQFIFIVQLVYDEKNRIYPNMILLYKGN</sequence>
<evidence type="ECO:0008006" key="3">
    <source>
        <dbReference type="Google" id="ProtNLM"/>
    </source>
</evidence>
<dbReference type="EMBL" id="SNRY01003570">
    <property type="protein sequence ID" value="KAA6320500.1"/>
    <property type="molecule type" value="Genomic_DNA"/>
</dbReference>
<keyword evidence="1" id="KW-1133">Transmembrane helix</keyword>
<name>A0A5J4QHK1_9ZZZZ</name>
<accession>A0A5J4QHK1</accession>
<comment type="caution">
    <text evidence="2">The sequence shown here is derived from an EMBL/GenBank/DDBJ whole genome shotgun (WGS) entry which is preliminary data.</text>
</comment>
<keyword evidence="1" id="KW-0812">Transmembrane</keyword>